<dbReference type="InterPro" id="IPR006047">
    <property type="entry name" value="GH13_cat_dom"/>
</dbReference>
<evidence type="ECO:0000256" key="13">
    <source>
        <dbReference type="NCBIfam" id="TIGR02402"/>
    </source>
</evidence>
<dbReference type="GO" id="GO:0005737">
    <property type="term" value="C:cytoplasm"/>
    <property type="evidence" value="ECO:0007669"/>
    <property type="project" value="UniProtKB-SubCell"/>
</dbReference>
<dbReference type="OrthoDB" id="9800174at2"/>
<evidence type="ECO:0000256" key="6">
    <source>
        <dbReference type="ARBA" id="ARBA00022490"/>
    </source>
</evidence>
<dbReference type="Proteomes" id="UP000268291">
    <property type="component" value="Unassembled WGS sequence"/>
</dbReference>
<dbReference type="SUPFAM" id="SSF51445">
    <property type="entry name" value="(Trans)glycosidases"/>
    <property type="match status" value="1"/>
</dbReference>
<evidence type="ECO:0000313" key="23">
    <source>
        <dbReference type="Proteomes" id="UP000268291"/>
    </source>
</evidence>
<feature type="active site" description="Nucleophile" evidence="15">
    <location>
        <position position="250"/>
    </location>
</feature>
<comment type="pathway">
    <text evidence="2 14">Glycan biosynthesis; trehalose biosynthesis.</text>
</comment>
<feature type="binding site" evidence="16">
    <location>
        <begin position="382"/>
        <end position="387"/>
    </location>
    <ligand>
        <name>substrate</name>
    </ligand>
</feature>
<dbReference type="Gene3D" id="2.60.40.10">
    <property type="entry name" value="Immunoglobulins"/>
    <property type="match status" value="1"/>
</dbReference>
<dbReference type="PIRSF" id="PIRSF006337">
    <property type="entry name" value="Trehalose_TreZ"/>
    <property type="match status" value="1"/>
</dbReference>
<feature type="domain" description="Glycosyl hydrolase family 13 catalytic" evidence="19">
    <location>
        <begin position="104"/>
        <end position="450"/>
    </location>
</feature>
<comment type="caution">
    <text evidence="20">The sequence shown here is derived from an EMBL/GenBank/DDBJ whole genome shotgun (WGS) entry which is preliminary data.</text>
</comment>
<evidence type="ECO:0000256" key="11">
    <source>
        <dbReference type="ARBA" id="ARBA00033284"/>
    </source>
</evidence>
<evidence type="ECO:0000256" key="12">
    <source>
        <dbReference type="ARBA" id="ARBA00034013"/>
    </source>
</evidence>
<comment type="catalytic activity">
    <reaction evidence="12 14">
        <text>hydrolysis of (1-&gt;4)-alpha-D-glucosidic linkage in 4-alpha-D-[(1-&gt;4)-alpha-D-glucanosyl]n trehalose to yield trehalose and (1-&gt;4)-alpha-D-glucan.</text>
        <dbReference type="EC" id="3.2.1.141"/>
    </reaction>
</comment>
<dbReference type="EC" id="3.2.1.141" evidence="4 13"/>
<evidence type="ECO:0000313" key="22">
    <source>
        <dbReference type="Proteomes" id="UP000241203"/>
    </source>
</evidence>
<dbReference type="EMBL" id="RZGY01000001">
    <property type="protein sequence ID" value="RUQ87691.1"/>
    <property type="molecule type" value="Genomic_DNA"/>
</dbReference>
<feature type="region of interest" description="Disordered" evidence="18">
    <location>
        <begin position="57"/>
        <end position="77"/>
    </location>
</feature>
<dbReference type="AlphaFoldDB" id="A0A2P8GUS0"/>
<keyword evidence="8" id="KW-0119">Carbohydrate metabolism</keyword>
<feature type="active site" description="Proton donor" evidence="15">
    <location>
        <position position="287"/>
    </location>
</feature>
<evidence type="ECO:0000256" key="2">
    <source>
        <dbReference type="ARBA" id="ARBA00005199"/>
    </source>
</evidence>
<dbReference type="PANTHER" id="PTHR43651:SF11">
    <property type="entry name" value="MALTO-OLIGOSYLTREHALOSE TREHALOHYDROLASE"/>
    <property type="match status" value="1"/>
</dbReference>
<feature type="compositionally biased region" description="Basic and acidic residues" evidence="18">
    <location>
        <begin position="64"/>
        <end position="77"/>
    </location>
</feature>
<evidence type="ECO:0000313" key="21">
    <source>
        <dbReference type="EMBL" id="RUQ87691.1"/>
    </source>
</evidence>
<comment type="subcellular location">
    <subcellularLocation>
        <location evidence="1 15">Cytoplasm</location>
    </subcellularLocation>
</comment>
<dbReference type="InterPro" id="IPR044901">
    <property type="entry name" value="Trehalose_TreZ_E-set_sf"/>
</dbReference>
<dbReference type="SUPFAM" id="SSF81296">
    <property type="entry name" value="E set domains"/>
    <property type="match status" value="1"/>
</dbReference>
<comment type="similarity">
    <text evidence="3 14">Belongs to the glycosyl hydrolase 13 family.</text>
</comment>
<feature type="region of interest" description="Disordered" evidence="18">
    <location>
        <begin position="459"/>
        <end position="489"/>
    </location>
</feature>
<dbReference type="InterPro" id="IPR012768">
    <property type="entry name" value="Trehalose_TreZ"/>
</dbReference>
<proteinExistence type="inferred from homology"/>
<evidence type="ECO:0000256" key="15">
    <source>
        <dbReference type="PIRSR" id="PIRSR006337-1"/>
    </source>
</evidence>
<organism evidence="20 22">
    <name type="scientific">Labedella gwakjiensis</name>
    <dbReference type="NCBI Taxonomy" id="390269"/>
    <lineage>
        <taxon>Bacteria</taxon>
        <taxon>Bacillati</taxon>
        <taxon>Actinomycetota</taxon>
        <taxon>Actinomycetes</taxon>
        <taxon>Micrococcales</taxon>
        <taxon>Microbacteriaceae</taxon>
        <taxon>Labedella</taxon>
    </lineage>
</organism>
<reference evidence="21 23" key="2">
    <citation type="submission" date="2018-12" db="EMBL/GenBank/DDBJ databases">
        <authorList>
            <person name="hu s."/>
            <person name="Xu Y."/>
            <person name="Xu B."/>
            <person name="Li F."/>
        </authorList>
    </citation>
    <scope>NUCLEOTIDE SEQUENCE [LARGE SCALE GENOMIC DNA]</scope>
    <source>
        <strain evidence="21 23">KSW2-17</strain>
    </source>
</reference>
<evidence type="ECO:0000256" key="1">
    <source>
        <dbReference type="ARBA" id="ARBA00004496"/>
    </source>
</evidence>
<dbReference type="SMART" id="SM00642">
    <property type="entry name" value="Aamy"/>
    <property type="match status" value="1"/>
</dbReference>
<sequence>MTRPILDVWAPKAQSVTLQLDGARLPMRADGDGWWTPETPVVPGPEGHDYGYLLDDATTPVPDPRSRRQPEGVHGLSRTDDPLAWEWSDTSWTGRQLAGAVIYEMHVGTFTPQGTLDSAITRLDHLVELGIDAVEVLPVNAFNGTHNWGYDGVLWYAVQETYGGPDAYRRFVEACHERGLAVIQDVVYNHLGPSGNYLPQFAPYLHEGKANTWGSSLNLDEEHSDEVRRYVVDNVLMWLRDFHVDGLRLDAVHALVDHRAVHILEEIAEEVDALSAHLGRPLTLIAESDLNDPRLIRSREAHGYGLTAQWSDDFHHAVHVAVSGETTGYYEDFEPLSALGHVLERGFFHARSHSSFRGRDHGRPIDLERTPAWKLVVFNQDHDQIGNRATGDRLAETVDPGGLAIAAVLTLTAPFTPMLFMGEEWAASTPWQFFTSHPEPELGKATAEGRIAEFEKMGWDPDVVPDPQDPETFTRSKLDWSEPYPSEGALPLDADGETLHPDEAQVSDASFAHVAGHTMRQQDTAHTRMLELYRALIALRKARPELTDPRLARTSVEVDEGARTLVIHRGAEPGDLTIVVNLGESTATLDVTGRVLVSTDGTTGVARGAFELGGRAAAILTR</sequence>
<dbReference type="GO" id="GO:0005992">
    <property type="term" value="P:trehalose biosynthetic process"/>
    <property type="evidence" value="ECO:0007669"/>
    <property type="project" value="UniProtKB-UniRule"/>
</dbReference>
<keyword evidence="23" id="KW-1185">Reference proteome</keyword>
<evidence type="ECO:0000256" key="14">
    <source>
        <dbReference type="PIRNR" id="PIRNR006337"/>
    </source>
</evidence>
<protein>
    <recommendedName>
        <fullName evidence="5 13">Malto-oligosyltrehalose trehalohydrolase</fullName>
        <shortName evidence="14">MTHase</shortName>
        <ecNumber evidence="4 13">3.2.1.141</ecNumber>
    </recommendedName>
    <alternativeName>
        <fullName evidence="11 14">4-alpha-D-((1-&gt;4)-alpha-D-glucano)trehalose trehalohydrolase</fullName>
    </alternativeName>
    <alternativeName>
        <fullName evidence="10 14">Maltooligosyl trehalose trehalohydrolase</fullName>
    </alternativeName>
</protein>
<dbReference type="Gene3D" id="1.10.10.760">
    <property type="entry name" value="E-set domains of sugar-utilizing enzymes"/>
    <property type="match status" value="1"/>
</dbReference>
<keyword evidence="6" id="KW-0963">Cytoplasm</keyword>
<dbReference type="InterPro" id="IPR017853">
    <property type="entry name" value="GH"/>
</dbReference>
<dbReference type="InterPro" id="IPR014756">
    <property type="entry name" value="Ig_E-set"/>
</dbReference>
<dbReference type="Proteomes" id="UP000241203">
    <property type="component" value="Unassembled WGS sequence"/>
</dbReference>
<evidence type="ECO:0000256" key="4">
    <source>
        <dbReference type="ARBA" id="ARBA00012268"/>
    </source>
</evidence>
<keyword evidence="7 14" id="KW-0378">Hydrolase</keyword>
<feature type="binding site" evidence="16">
    <location>
        <begin position="312"/>
        <end position="316"/>
    </location>
    <ligand>
        <name>substrate</name>
    </ligand>
</feature>
<gene>
    <name evidence="21" type="primary">treZ</name>
    <name evidence="20" type="ORF">CLV49_1324</name>
    <name evidence="21" type="ORF">ELQ93_12580</name>
</gene>
<keyword evidence="9 14" id="KW-0326">Glycosidase</keyword>
<feature type="binding site" evidence="16">
    <location>
        <begin position="248"/>
        <end position="253"/>
    </location>
    <ligand>
        <name>substrate</name>
    </ligand>
</feature>
<dbReference type="CDD" id="cd11325">
    <property type="entry name" value="AmyAc_GTHase"/>
    <property type="match status" value="1"/>
</dbReference>
<dbReference type="CDD" id="cd02853">
    <property type="entry name" value="E_set_MTHase_like_N"/>
    <property type="match status" value="1"/>
</dbReference>
<dbReference type="InterPro" id="IPR013783">
    <property type="entry name" value="Ig-like_fold"/>
</dbReference>
<evidence type="ECO:0000256" key="9">
    <source>
        <dbReference type="ARBA" id="ARBA00023295"/>
    </source>
</evidence>
<dbReference type="NCBIfam" id="TIGR02402">
    <property type="entry name" value="trehalose_TreZ"/>
    <property type="match status" value="1"/>
</dbReference>
<evidence type="ECO:0000256" key="8">
    <source>
        <dbReference type="ARBA" id="ARBA00023277"/>
    </source>
</evidence>
<dbReference type="Pfam" id="PF00128">
    <property type="entry name" value="Alpha-amylase"/>
    <property type="match status" value="1"/>
</dbReference>
<dbReference type="EMBL" id="PYAU01000001">
    <property type="protein sequence ID" value="PSL37717.1"/>
    <property type="molecule type" value="Genomic_DNA"/>
</dbReference>
<dbReference type="Gene3D" id="3.20.20.80">
    <property type="entry name" value="Glycosidases"/>
    <property type="match status" value="1"/>
</dbReference>
<evidence type="ECO:0000313" key="20">
    <source>
        <dbReference type="EMBL" id="PSL37717.1"/>
    </source>
</evidence>
<dbReference type="UniPathway" id="UPA00299"/>
<evidence type="ECO:0000256" key="5">
    <source>
        <dbReference type="ARBA" id="ARBA00015938"/>
    </source>
</evidence>
<reference evidence="20 22" key="1">
    <citation type="submission" date="2018-03" db="EMBL/GenBank/DDBJ databases">
        <title>Genomic Encyclopedia of Archaeal and Bacterial Type Strains, Phase II (KMG-II): from individual species to whole genera.</title>
        <authorList>
            <person name="Goeker M."/>
        </authorList>
    </citation>
    <scope>NUCLEOTIDE SEQUENCE [LARGE SCALE GENOMIC DNA]</scope>
    <source>
        <strain evidence="20 22">DSM 21548</strain>
    </source>
</reference>
<evidence type="ECO:0000256" key="18">
    <source>
        <dbReference type="SAM" id="MobiDB-lite"/>
    </source>
</evidence>
<feature type="site" description="Transition state stabilizer" evidence="17">
    <location>
        <position position="383"/>
    </location>
</feature>
<evidence type="ECO:0000256" key="16">
    <source>
        <dbReference type="PIRSR" id="PIRSR006337-2"/>
    </source>
</evidence>
<accession>A0A2P8GUS0</accession>
<dbReference type="GO" id="GO:0033942">
    <property type="term" value="F:4-alpha-D-(1-&gt;4)-alpha-D-glucanotrehalose trehalohydrolase activity"/>
    <property type="evidence" value="ECO:0007669"/>
    <property type="project" value="UniProtKB-EC"/>
</dbReference>
<name>A0A2P8GUS0_9MICO</name>
<evidence type="ECO:0000256" key="7">
    <source>
        <dbReference type="ARBA" id="ARBA00022801"/>
    </source>
</evidence>
<dbReference type="PANTHER" id="PTHR43651">
    <property type="entry name" value="1,4-ALPHA-GLUCAN-BRANCHING ENZYME"/>
    <property type="match status" value="1"/>
</dbReference>
<dbReference type="RefSeq" id="WP_106562828.1">
    <property type="nucleotide sequence ID" value="NZ_PYAU01000001.1"/>
</dbReference>
<evidence type="ECO:0000259" key="19">
    <source>
        <dbReference type="SMART" id="SM00642"/>
    </source>
</evidence>
<evidence type="ECO:0000256" key="3">
    <source>
        <dbReference type="ARBA" id="ARBA00008061"/>
    </source>
</evidence>
<evidence type="ECO:0000256" key="10">
    <source>
        <dbReference type="ARBA" id="ARBA00032057"/>
    </source>
</evidence>
<evidence type="ECO:0000256" key="17">
    <source>
        <dbReference type="PIRSR" id="PIRSR006337-3"/>
    </source>
</evidence>